<feature type="domain" description="Glucosamine/galactosamine-6-phosphate isomerase" evidence="4">
    <location>
        <begin position="45"/>
        <end position="271"/>
    </location>
</feature>
<evidence type="ECO:0000313" key="5">
    <source>
        <dbReference type="EMBL" id="GAY41717.1"/>
    </source>
</evidence>
<dbReference type="EC" id="3.1.1.31" evidence="3"/>
<evidence type="ECO:0000256" key="3">
    <source>
        <dbReference type="RuleBase" id="RU365095"/>
    </source>
</evidence>
<gene>
    <name evidence="5" type="ORF">CUMW_061580</name>
</gene>
<dbReference type="EMBL" id="BDQV01000014">
    <property type="protein sequence ID" value="GAY41717.1"/>
    <property type="molecule type" value="Genomic_DNA"/>
</dbReference>
<comment type="catalytic activity">
    <reaction evidence="3">
        <text>6-phospho-D-glucono-1,5-lactone + H2O = 6-phospho-D-gluconate + H(+)</text>
        <dbReference type="Rhea" id="RHEA:12556"/>
        <dbReference type="ChEBI" id="CHEBI:15377"/>
        <dbReference type="ChEBI" id="CHEBI:15378"/>
        <dbReference type="ChEBI" id="CHEBI:57955"/>
        <dbReference type="ChEBI" id="CHEBI:58759"/>
        <dbReference type="EC" id="3.1.1.31"/>
    </reaction>
</comment>
<name>A0A2H5NNT2_CITUN</name>
<dbReference type="UniPathway" id="UPA00115"/>
<accession>A0A2H5NNT2</accession>
<dbReference type="PANTHER" id="PTHR11054:SF13">
    <property type="entry name" value="6-PHOSPHOGLUCONOLACTONASE-RELATED"/>
    <property type="match status" value="1"/>
</dbReference>
<dbReference type="PANTHER" id="PTHR11054">
    <property type="entry name" value="6-PHOSPHOGLUCONOLACTONASE"/>
    <property type="match status" value="1"/>
</dbReference>
<dbReference type="SUPFAM" id="SSF100950">
    <property type="entry name" value="NagB/RpiA/CoA transferase-like"/>
    <property type="match status" value="1"/>
</dbReference>
<comment type="caution">
    <text evidence="5">The sequence shown here is derived from an EMBL/GenBank/DDBJ whole genome shotgun (WGS) entry which is preliminary data.</text>
</comment>
<dbReference type="InterPro" id="IPR005900">
    <property type="entry name" value="6-phosphogluconolactonase_DevB"/>
</dbReference>
<protein>
    <recommendedName>
        <fullName evidence="3">Probable 6-phosphogluconolactonase</fullName>
        <ecNumber evidence="3">3.1.1.31</ecNumber>
    </recommendedName>
</protein>
<evidence type="ECO:0000256" key="1">
    <source>
        <dbReference type="ARBA" id="ARBA00004959"/>
    </source>
</evidence>
<dbReference type="GO" id="GO:0006098">
    <property type="term" value="P:pentose-phosphate shunt"/>
    <property type="evidence" value="ECO:0007669"/>
    <property type="project" value="UniProtKB-UniPathway"/>
</dbReference>
<dbReference type="AlphaFoldDB" id="A0A2H5NNT2"/>
<dbReference type="GO" id="GO:0005975">
    <property type="term" value="P:carbohydrate metabolic process"/>
    <property type="evidence" value="ECO:0007669"/>
    <property type="project" value="InterPro"/>
</dbReference>
<evidence type="ECO:0000256" key="2">
    <source>
        <dbReference type="ARBA" id="ARBA00010662"/>
    </source>
</evidence>
<dbReference type="Proteomes" id="UP000236630">
    <property type="component" value="Unassembled WGS sequence"/>
</dbReference>
<reference evidence="5 6" key="1">
    <citation type="journal article" date="2017" name="Front. Genet.">
        <title>Draft sequencing of the heterozygous diploid genome of Satsuma (Citrus unshiu Marc.) using a hybrid assembly approach.</title>
        <authorList>
            <person name="Shimizu T."/>
            <person name="Tanizawa Y."/>
            <person name="Mochizuki T."/>
            <person name="Nagasaki H."/>
            <person name="Yoshioka T."/>
            <person name="Toyoda A."/>
            <person name="Fujiyama A."/>
            <person name="Kaminuma E."/>
            <person name="Nakamura Y."/>
        </authorList>
    </citation>
    <scope>NUCLEOTIDE SEQUENCE [LARGE SCALE GENOMIC DNA]</scope>
    <source>
        <strain evidence="6">cv. Miyagawa wase</strain>
    </source>
</reference>
<dbReference type="Gene3D" id="3.40.50.1360">
    <property type="match status" value="1"/>
</dbReference>
<dbReference type="CDD" id="cd01400">
    <property type="entry name" value="6PGL"/>
    <property type="match status" value="1"/>
</dbReference>
<comment type="similarity">
    <text evidence="2 3">Belongs to the glucosamine/galactosamine-6-phosphate isomerase family. 6-phosphogluconolactonase subfamily.</text>
</comment>
<evidence type="ECO:0000313" key="6">
    <source>
        <dbReference type="Proteomes" id="UP000236630"/>
    </source>
</evidence>
<dbReference type="InterPro" id="IPR039104">
    <property type="entry name" value="6PGL"/>
</dbReference>
<dbReference type="InterPro" id="IPR037171">
    <property type="entry name" value="NagB/RpiA_transferase-like"/>
</dbReference>
<keyword evidence="6" id="KW-1185">Reference proteome</keyword>
<organism evidence="5 6">
    <name type="scientific">Citrus unshiu</name>
    <name type="common">Satsuma mandarin</name>
    <name type="synonym">Citrus nobilis var. unshiu</name>
    <dbReference type="NCBI Taxonomy" id="55188"/>
    <lineage>
        <taxon>Eukaryota</taxon>
        <taxon>Viridiplantae</taxon>
        <taxon>Streptophyta</taxon>
        <taxon>Embryophyta</taxon>
        <taxon>Tracheophyta</taxon>
        <taxon>Spermatophyta</taxon>
        <taxon>Magnoliopsida</taxon>
        <taxon>eudicotyledons</taxon>
        <taxon>Gunneridae</taxon>
        <taxon>Pentapetalae</taxon>
        <taxon>rosids</taxon>
        <taxon>malvids</taxon>
        <taxon>Sapindales</taxon>
        <taxon>Rutaceae</taxon>
        <taxon>Aurantioideae</taxon>
        <taxon>Citrus</taxon>
    </lineage>
</organism>
<evidence type="ECO:0000259" key="4">
    <source>
        <dbReference type="Pfam" id="PF01182"/>
    </source>
</evidence>
<dbReference type="NCBIfam" id="TIGR01198">
    <property type="entry name" value="pgl"/>
    <property type="match status" value="1"/>
</dbReference>
<dbReference type="GO" id="GO:0017057">
    <property type="term" value="F:6-phosphogluconolactonase activity"/>
    <property type="evidence" value="ECO:0007669"/>
    <property type="project" value="UniProtKB-EC"/>
</dbReference>
<dbReference type="STRING" id="55188.A0A2H5NNT2"/>
<comment type="pathway">
    <text evidence="1">Carbohydrate degradation; pentose phosphate pathway.</text>
</comment>
<sequence>MGEATEQGCKREASRLTYSIRKKERGWLIIMERREPELRLFDSCEELDSCLADYVYQISEAAIRERGSFSLVLSGGDMPNRLGKLTRPPFLRTVDWSKWHVFWAEENVVPKRHPDSFYRQAQEAFISKVPILPAHVIPVSHGVPGESAANNYEFSIRQQVRKRTVPVSPSSDCPQFDLVLLTLGTHCDVASIYPNNPVLQEDSQWVAWVSSNAPRESVTITLPVINAAANVAIVASGIDVARPFLHVMMDQKPNRRLPAQLVSPKDGKLVWFADASAASFFLRGSGTTAAT</sequence>
<dbReference type="Pfam" id="PF01182">
    <property type="entry name" value="Glucosamine_iso"/>
    <property type="match status" value="1"/>
</dbReference>
<dbReference type="InterPro" id="IPR006148">
    <property type="entry name" value="Glc/Gal-6P_isomerase"/>
</dbReference>
<proteinExistence type="inferred from homology"/>